<dbReference type="InterPro" id="IPR012347">
    <property type="entry name" value="Ferritin-like"/>
</dbReference>
<protein>
    <submittedName>
        <fullName evidence="2">Rubrerythrin</fullName>
    </submittedName>
</protein>
<accession>A0A7W0C870</accession>
<gene>
    <name evidence="2" type="ORF">HNR65_001291</name>
</gene>
<dbReference type="CDD" id="cd01045">
    <property type="entry name" value="Ferritin_like_AB"/>
    <property type="match status" value="1"/>
</dbReference>
<dbReference type="Gene3D" id="1.20.1260.10">
    <property type="match status" value="1"/>
</dbReference>
<evidence type="ECO:0000259" key="1">
    <source>
        <dbReference type="Pfam" id="PF02915"/>
    </source>
</evidence>
<feature type="domain" description="Rubrerythrin diiron-binding" evidence="1">
    <location>
        <begin position="10"/>
        <end position="146"/>
    </location>
</feature>
<dbReference type="InterPro" id="IPR003251">
    <property type="entry name" value="Rr_diiron-bd_dom"/>
</dbReference>
<comment type="caution">
    <text evidence="2">The sequence shown here is derived from an EMBL/GenBank/DDBJ whole genome shotgun (WGS) entry which is preliminary data.</text>
</comment>
<dbReference type="GO" id="GO:0046872">
    <property type="term" value="F:metal ion binding"/>
    <property type="evidence" value="ECO:0007669"/>
    <property type="project" value="InterPro"/>
</dbReference>
<dbReference type="SUPFAM" id="SSF47240">
    <property type="entry name" value="Ferritin-like"/>
    <property type="match status" value="1"/>
</dbReference>
<organism evidence="2 3">
    <name type="scientific">Desulfosalsimonas propionicica</name>
    <dbReference type="NCBI Taxonomy" id="332175"/>
    <lineage>
        <taxon>Bacteria</taxon>
        <taxon>Pseudomonadati</taxon>
        <taxon>Thermodesulfobacteriota</taxon>
        <taxon>Desulfobacteria</taxon>
        <taxon>Desulfobacterales</taxon>
        <taxon>Desulfosalsimonadaceae</taxon>
        <taxon>Desulfosalsimonas</taxon>
    </lineage>
</organism>
<sequence>MKPGFETIAEVIDFAVTREEEARQFYIQLSRKAPDPFMQQIFMDFAHEEQNHRDTLKNLDTGGLERIFSRIMEPVNDMGLAEIAPDTNADTDMDFKQALALAMKREDKSEKLYSLLAETCDDDTISLVFVGLAREEARHRSRIERAYSALYQQ</sequence>
<dbReference type="PANTHER" id="PTHR33531">
    <property type="entry name" value="RUBRERYTHRIN SUBFAMILY"/>
    <property type="match status" value="1"/>
</dbReference>
<dbReference type="Proteomes" id="UP000525298">
    <property type="component" value="Unassembled WGS sequence"/>
</dbReference>
<dbReference type="Pfam" id="PF02915">
    <property type="entry name" value="Rubrerythrin"/>
    <property type="match status" value="1"/>
</dbReference>
<name>A0A7W0C870_9BACT</name>
<keyword evidence="3" id="KW-1185">Reference proteome</keyword>
<reference evidence="2 3" key="1">
    <citation type="submission" date="2020-07" db="EMBL/GenBank/DDBJ databases">
        <title>Genomic Encyclopedia of Type Strains, Phase IV (KMG-IV): sequencing the most valuable type-strain genomes for metagenomic binning, comparative biology and taxonomic classification.</title>
        <authorList>
            <person name="Goeker M."/>
        </authorList>
    </citation>
    <scope>NUCLEOTIDE SEQUENCE [LARGE SCALE GENOMIC DNA]</scope>
    <source>
        <strain evidence="2 3">DSM 17721</strain>
    </source>
</reference>
<dbReference type="EMBL" id="JACDUS010000003">
    <property type="protein sequence ID" value="MBA2880965.1"/>
    <property type="molecule type" value="Genomic_DNA"/>
</dbReference>
<evidence type="ECO:0000313" key="3">
    <source>
        <dbReference type="Proteomes" id="UP000525298"/>
    </source>
</evidence>
<dbReference type="GO" id="GO:0016491">
    <property type="term" value="F:oxidoreductase activity"/>
    <property type="evidence" value="ECO:0007669"/>
    <property type="project" value="InterPro"/>
</dbReference>
<dbReference type="AlphaFoldDB" id="A0A7W0C870"/>
<evidence type="ECO:0000313" key="2">
    <source>
        <dbReference type="EMBL" id="MBA2880965.1"/>
    </source>
</evidence>
<dbReference type="PANTHER" id="PTHR33531:SF10">
    <property type="entry name" value="BLR7895 PROTEIN"/>
    <property type="match status" value="1"/>
</dbReference>
<dbReference type="RefSeq" id="WP_181550637.1">
    <property type="nucleotide sequence ID" value="NZ_JACDUS010000003.1"/>
</dbReference>
<proteinExistence type="predicted"/>
<dbReference type="InterPro" id="IPR009078">
    <property type="entry name" value="Ferritin-like_SF"/>
</dbReference>